<dbReference type="InterPro" id="IPR029060">
    <property type="entry name" value="PIN-like_dom_sf"/>
</dbReference>
<gene>
    <name evidence="8" type="primary">vapC</name>
    <name evidence="10" type="ORF">A5481_21890</name>
</gene>
<keyword evidence="6 8" id="KW-0460">Magnesium</keyword>
<feature type="domain" description="PIN" evidence="9">
    <location>
        <begin position="6"/>
        <end position="131"/>
    </location>
</feature>
<dbReference type="GO" id="GO:0016787">
    <property type="term" value="F:hydrolase activity"/>
    <property type="evidence" value="ECO:0007669"/>
    <property type="project" value="UniProtKB-KW"/>
</dbReference>
<dbReference type="InterPro" id="IPR002716">
    <property type="entry name" value="PIN_dom"/>
</dbReference>
<protein>
    <recommendedName>
        <fullName evidence="8">Ribonuclease VapC</fullName>
        <shortName evidence="8">RNase VapC</shortName>
        <ecNumber evidence="8">3.1.-.-</ecNumber>
    </recommendedName>
    <alternativeName>
        <fullName evidence="8">Toxin VapC</fullName>
    </alternativeName>
</protein>
<keyword evidence="8" id="KW-0800">Toxin</keyword>
<dbReference type="GO" id="GO:0000287">
    <property type="term" value="F:magnesium ion binding"/>
    <property type="evidence" value="ECO:0007669"/>
    <property type="project" value="UniProtKB-UniRule"/>
</dbReference>
<feature type="binding site" evidence="8">
    <location>
        <position position="111"/>
    </location>
    <ligand>
        <name>Mg(2+)</name>
        <dbReference type="ChEBI" id="CHEBI:18420"/>
    </ligand>
</feature>
<evidence type="ECO:0000313" key="10">
    <source>
        <dbReference type="EMBL" id="OAS20988.1"/>
    </source>
</evidence>
<dbReference type="EC" id="3.1.-.-" evidence="8"/>
<evidence type="ECO:0000256" key="7">
    <source>
        <dbReference type="ARBA" id="ARBA00038093"/>
    </source>
</evidence>
<dbReference type="Gene3D" id="3.40.50.1010">
    <property type="entry name" value="5'-nuclease"/>
    <property type="match status" value="1"/>
</dbReference>
<dbReference type="OrthoDB" id="7188375at2"/>
<evidence type="ECO:0000256" key="5">
    <source>
        <dbReference type="ARBA" id="ARBA00022801"/>
    </source>
</evidence>
<comment type="function">
    <text evidence="8">Toxic component of a toxin-antitoxin (TA) system. An RNase.</text>
</comment>
<evidence type="ECO:0000313" key="11">
    <source>
        <dbReference type="Proteomes" id="UP000078316"/>
    </source>
</evidence>
<evidence type="ECO:0000256" key="1">
    <source>
        <dbReference type="ARBA" id="ARBA00001946"/>
    </source>
</evidence>
<comment type="similarity">
    <text evidence="7 8">Belongs to the PINc/VapC protein family.</text>
</comment>
<dbReference type="SUPFAM" id="SSF88723">
    <property type="entry name" value="PIN domain-like"/>
    <property type="match status" value="1"/>
</dbReference>
<dbReference type="AlphaFoldDB" id="A0A179S468"/>
<dbReference type="PANTHER" id="PTHR33653">
    <property type="entry name" value="RIBONUCLEASE VAPC2"/>
    <property type="match status" value="1"/>
</dbReference>
<evidence type="ECO:0000256" key="3">
    <source>
        <dbReference type="ARBA" id="ARBA00022722"/>
    </source>
</evidence>
<name>A0A179S468_9HYPH</name>
<dbReference type="Proteomes" id="UP000078316">
    <property type="component" value="Unassembled WGS sequence"/>
</dbReference>
<dbReference type="PANTHER" id="PTHR33653:SF1">
    <property type="entry name" value="RIBONUCLEASE VAPC2"/>
    <property type="match status" value="1"/>
</dbReference>
<dbReference type="HAMAP" id="MF_00265">
    <property type="entry name" value="VapC_Nob1"/>
    <property type="match status" value="1"/>
</dbReference>
<organism evidence="10 11">
    <name type="scientific">Methylobacterium platani</name>
    <dbReference type="NCBI Taxonomy" id="427683"/>
    <lineage>
        <taxon>Bacteria</taxon>
        <taxon>Pseudomonadati</taxon>
        <taxon>Pseudomonadota</taxon>
        <taxon>Alphaproteobacteria</taxon>
        <taxon>Hyphomicrobiales</taxon>
        <taxon>Methylobacteriaceae</taxon>
        <taxon>Methylobacterium</taxon>
    </lineage>
</organism>
<keyword evidence="3 8" id="KW-0540">Nuclease</keyword>
<evidence type="ECO:0000256" key="6">
    <source>
        <dbReference type="ARBA" id="ARBA00022842"/>
    </source>
</evidence>
<dbReference type="Pfam" id="PF01850">
    <property type="entry name" value="PIN"/>
    <property type="match status" value="1"/>
</dbReference>
<comment type="caution">
    <text evidence="10">The sequence shown here is derived from an EMBL/GenBank/DDBJ whole genome shotgun (WGS) entry which is preliminary data.</text>
</comment>
<evidence type="ECO:0000256" key="8">
    <source>
        <dbReference type="HAMAP-Rule" id="MF_00265"/>
    </source>
</evidence>
<dbReference type="GO" id="GO:0090729">
    <property type="term" value="F:toxin activity"/>
    <property type="evidence" value="ECO:0007669"/>
    <property type="project" value="UniProtKB-KW"/>
</dbReference>
<dbReference type="InterPro" id="IPR022907">
    <property type="entry name" value="VapC_family"/>
</dbReference>
<keyword evidence="4 8" id="KW-0479">Metal-binding</keyword>
<dbReference type="STRING" id="427683.A5481_21890"/>
<reference evidence="10 11" key="1">
    <citation type="submission" date="2016-04" db="EMBL/GenBank/DDBJ databases">
        <authorList>
            <person name="Evans L.H."/>
            <person name="Alamgir A."/>
            <person name="Owens N."/>
            <person name="Weber N.D."/>
            <person name="Virtaneva K."/>
            <person name="Barbian K."/>
            <person name="Babar A."/>
            <person name="Rosenke K."/>
        </authorList>
    </citation>
    <scope>NUCLEOTIDE SEQUENCE [LARGE SCALE GENOMIC DNA]</scope>
    <source>
        <strain evidence="10 11">PMB02</strain>
    </source>
</reference>
<dbReference type="GO" id="GO:0004540">
    <property type="term" value="F:RNA nuclease activity"/>
    <property type="evidence" value="ECO:0007669"/>
    <property type="project" value="InterPro"/>
</dbReference>
<keyword evidence="5 8" id="KW-0378">Hydrolase</keyword>
<evidence type="ECO:0000256" key="2">
    <source>
        <dbReference type="ARBA" id="ARBA00022649"/>
    </source>
</evidence>
<dbReference type="EMBL" id="LWHQ01000043">
    <property type="protein sequence ID" value="OAS20988.1"/>
    <property type="molecule type" value="Genomic_DNA"/>
</dbReference>
<dbReference type="InterPro" id="IPR050556">
    <property type="entry name" value="Type_II_TA_system_RNase"/>
</dbReference>
<sequence length="150" mass="16102">MSHGGYLLDTSSLSLLAPGRSNLPEAVLARLREETERLHLSAVTLAEIREGICKLRRKGSMARAEALDAWVTSLTALFADRILAFGREEADESGALSDRAAGIGRHPGFADIAIAATAKAHRLILVTENLRHFEPLTPFGVTAQNLAGMT</sequence>
<feature type="binding site" evidence="8">
    <location>
        <position position="9"/>
    </location>
    <ligand>
        <name>Mg(2+)</name>
        <dbReference type="ChEBI" id="CHEBI:18420"/>
    </ligand>
</feature>
<evidence type="ECO:0000259" key="9">
    <source>
        <dbReference type="Pfam" id="PF01850"/>
    </source>
</evidence>
<dbReference type="RefSeq" id="WP_048437175.1">
    <property type="nucleotide sequence ID" value="NZ_LWHQ01000043.1"/>
</dbReference>
<proteinExistence type="inferred from homology"/>
<comment type="cofactor">
    <cofactor evidence="1 8">
        <name>Mg(2+)</name>
        <dbReference type="ChEBI" id="CHEBI:18420"/>
    </cofactor>
</comment>
<accession>A0A179S468</accession>
<evidence type="ECO:0000256" key="4">
    <source>
        <dbReference type="ARBA" id="ARBA00022723"/>
    </source>
</evidence>
<keyword evidence="2 8" id="KW-1277">Toxin-antitoxin system</keyword>